<protein>
    <recommendedName>
        <fullName evidence="1">ribose-5-phosphate isomerase</fullName>
        <ecNumber evidence="1">5.3.1.6</ecNumber>
    </recommendedName>
    <alternativeName>
        <fullName evidence="3">Phosphoriboisomerase</fullName>
    </alternativeName>
</protein>
<name>A0A916QK25_9LACO</name>
<proteinExistence type="predicted"/>
<dbReference type="RefSeq" id="WP_212780538.1">
    <property type="nucleotide sequence ID" value="NZ_BMAY01000004.1"/>
</dbReference>
<dbReference type="Pfam" id="PF06026">
    <property type="entry name" value="Rib_5-P_isom_A"/>
    <property type="match status" value="1"/>
</dbReference>
<dbReference type="PANTHER" id="PTHR11934:SF0">
    <property type="entry name" value="RIBOSE-5-PHOSPHATE ISOMERASE"/>
    <property type="match status" value="1"/>
</dbReference>
<organism evidence="4 5">
    <name type="scientific">Lactobacillus corticis</name>
    <dbReference type="NCBI Taxonomy" id="2201249"/>
    <lineage>
        <taxon>Bacteria</taxon>
        <taxon>Bacillati</taxon>
        <taxon>Bacillota</taxon>
        <taxon>Bacilli</taxon>
        <taxon>Lactobacillales</taxon>
        <taxon>Lactobacillaceae</taxon>
        <taxon>Lactobacillus</taxon>
    </lineage>
</organism>
<accession>A0A916QK25</accession>
<dbReference type="Gene3D" id="3.30.70.260">
    <property type="match status" value="1"/>
</dbReference>
<dbReference type="Gene3D" id="3.40.50.1360">
    <property type="match status" value="1"/>
</dbReference>
<dbReference type="GO" id="GO:0006014">
    <property type="term" value="P:D-ribose metabolic process"/>
    <property type="evidence" value="ECO:0007669"/>
    <property type="project" value="TreeGrafter"/>
</dbReference>
<dbReference type="Proteomes" id="UP000677218">
    <property type="component" value="Unassembled WGS sequence"/>
</dbReference>
<evidence type="ECO:0000256" key="1">
    <source>
        <dbReference type="ARBA" id="ARBA00011959"/>
    </source>
</evidence>
<gene>
    <name evidence="4" type="primary">rpiA_2</name>
    <name evidence="4" type="ORF">LCB40_07250</name>
</gene>
<dbReference type="PANTHER" id="PTHR11934">
    <property type="entry name" value="RIBOSE-5-PHOSPHATE ISOMERASE"/>
    <property type="match status" value="1"/>
</dbReference>
<dbReference type="GO" id="GO:0005829">
    <property type="term" value="C:cytosol"/>
    <property type="evidence" value="ECO:0007669"/>
    <property type="project" value="TreeGrafter"/>
</dbReference>
<comment type="caution">
    <text evidence="4">The sequence shown here is derived from an EMBL/GenBank/DDBJ whole genome shotgun (WGS) entry which is preliminary data.</text>
</comment>
<reference evidence="4" key="1">
    <citation type="submission" date="2020-08" db="EMBL/GenBank/DDBJ databases">
        <title>Taxonomic study for Lactobacillus species isolated from hardwood bark.</title>
        <authorList>
            <person name="Tohno M."/>
            <person name="Tanizawa Y."/>
        </authorList>
    </citation>
    <scope>NUCLEOTIDE SEQUENCE</scope>
    <source>
        <strain evidence="4">B40</strain>
    </source>
</reference>
<evidence type="ECO:0000313" key="4">
    <source>
        <dbReference type="EMBL" id="GFZ26845.1"/>
    </source>
</evidence>
<dbReference type="SUPFAM" id="SSF75445">
    <property type="entry name" value="D-ribose-5-phosphate isomerase (RpiA), lid domain"/>
    <property type="match status" value="1"/>
</dbReference>
<dbReference type="EC" id="5.3.1.6" evidence="1"/>
<dbReference type="AlphaFoldDB" id="A0A916QK25"/>
<sequence>MNTVSRLALAKIKPGMTISLGGGSNVANLAQALAENMVAGIKIVSPSEATRTLCHKLQLPFVDWDGTSSIDLAFDGCDSVDLAFHALKSMGGIHFFEKSYADCSRQYILLTKAERVQPKLNPDFPLVLEAADLAVANVVKQAEKLGLRTSIRSNKTKLGNSLLDLFADSWDQIADWNKELLQLNGVVSSSYFDQQVTGIITENGEIAKEVNHD</sequence>
<evidence type="ECO:0000256" key="3">
    <source>
        <dbReference type="ARBA" id="ARBA00029734"/>
    </source>
</evidence>
<evidence type="ECO:0000313" key="5">
    <source>
        <dbReference type="Proteomes" id="UP000677218"/>
    </source>
</evidence>
<evidence type="ECO:0000256" key="2">
    <source>
        <dbReference type="ARBA" id="ARBA00023235"/>
    </source>
</evidence>
<dbReference type="GO" id="GO:0004751">
    <property type="term" value="F:ribose-5-phosphate isomerase activity"/>
    <property type="evidence" value="ECO:0007669"/>
    <property type="project" value="UniProtKB-EC"/>
</dbReference>
<dbReference type="SUPFAM" id="SSF100950">
    <property type="entry name" value="NagB/RpiA/CoA transferase-like"/>
    <property type="match status" value="1"/>
</dbReference>
<dbReference type="InterPro" id="IPR037171">
    <property type="entry name" value="NagB/RpiA_transferase-like"/>
</dbReference>
<keyword evidence="5" id="KW-1185">Reference proteome</keyword>
<keyword evidence="2 4" id="KW-0413">Isomerase</keyword>
<dbReference type="EMBL" id="BMAY01000004">
    <property type="protein sequence ID" value="GFZ26845.1"/>
    <property type="molecule type" value="Genomic_DNA"/>
</dbReference>
<dbReference type="GO" id="GO:0009052">
    <property type="term" value="P:pentose-phosphate shunt, non-oxidative branch"/>
    <property type="evidence" value="ECO:0007669"/>
    <property type="project" value="InterPro"/>
</dbReference>
<dbReference type="InterPro" id="IPR004788">
    <property type="entry name" value="Ribose5P_isomerase_type_A"/>
</dbReference>